<proteinExistence type="predicted"/>
<comment type="caution">
    <text evidence="2">The sequence shown here is derived from an EMBL/GenBank/DDBJ whole genome shotgun (WGS) entry which is preliminary data.</text>
</comment>
<name>A0A8H6RI21_9PEZI</name>
<feature type="chain" id="PRO_5034946983" evidence="1">
    <location>
        <begin position="27"/>
        <end position="144"/>
    </location>
</feature>
<dbReference type="EMBL" id="JABCIY010000158">
    <property type="protein sequence ID" value="KAF7191374.1"/>
    <property type="molecule type" value="Genomic_DNA"/>
</dbReference>
<gene>
    <name evidence="2" type="ORF">HII31_07397</name>
</gene>
<evidence type="ECO:0000256" key="1">
    <source>
        <dbReference type="SAM" id="SignalP"/>
    </source>
</evidence>
<dbReference type="OrthoDB" id="3924764at2759"/>
<evidence type="ECO:0000313" key="2">
    <source>
        <dbReference type="EMBL" id="KAF7191374.1"/>
    </source>
</evidence>
<organism evidence="2 3">
    <name type="scientific">Pseudocercospora fuligena</name>
    <dbReference type="NCBI Taxonomy" id="685502"/>
    <lineage>
        <taxon>Eukaryota</taxon>
        <taxon>Fungi</taxon>
        <taxon>Dikarya</taxon>
        <taxon>Ascomycota</taxon>
        <taxon>Pezizomycotina</taxon>
        <taxon>Dothideomycetes</taxon>
        <taxon>Dothideomycetidae</taxon>
        <taxon>Mycosphaerellales</taxon>
        <taxon>Mycosphaerellaceae</taxon>
        <taxon>Pseudocercospora</taxon>
    </lineage>
</organism>
<keyword evidence="1" id="KW-0732">Signal</keyword>
<evidence type="ECO:0000313" key="3">
    <source>
        <dbReference type="Proteomes" id="UP000660729"/>
    </source>
</evidence>
<reference evidence="2" key="1">
    <citation type="submission" date="2020-04" db="EMBL/GenBank/DDBJ databases">
        <title>Draft genome resource of the tomato pathogen Pseudocercospora fuligena.</title>
        <authorList>
            <person name="Zaccaron A."/>
        </authorList>
    </citation>
    <scope>NUCLEOTIDE SEQUENCE</scope>
    <source>
        <strain evidence="2">PF001</strain>
    </source>
</reference>
<dbReference type="Proteomes" id="UP000660729">
    <property type="component" value="Unassembled WGS sequence"/>
</dbReference>
<dbReference type="AlphaFoldDB" id="A0A8H6RI21"/>
<accession>A0A8H6RI21</accession>
<protein>
    <submittedName>
        <fullName evidence="2">Uncharacterized protein</fullName>
    </submittedName>
</protein>
<sequence length="144" mass="14858">MSSNKKSMTSMKCLATIALFVISASASVVPRPALFARQASVEPTATPTPLEAVTTLLATPTDTPTTSTSEIPSSTSAAPSIDLAALWPAAKAVTNAGAGDNPTTCTPMSICDRRVNSCGMMYGACYDKNYCDGNTSPYPIPTCP</sequence>
<keyword evidence="3" id="KW-1185">Reference proteome</keyword>
<feature type="signal peptide" evidence="1">
    <location>
        <begin position="1"/>
        <end position="26"/>
    </location>
</feature>